<evidence type="ECO:0000313" key="1">
    <source>
        <dbReference type="EMBL" id="MDT7518964.1"/>
    </source>
</evidence>
<sequence>MTTEVLLDTNTYLRLAKRIRPAVGREFGQVPYVVVILKAVEEEVHRSAKLLFKNPWFDEPEFAEERIAKQTRLSAADKQEMKLVQDILMGTVQLDIDKYTSHGRSPPGPTDCWLLAYGKVKNAIVVTDDLGMHTLAAEVGLKVWHGFELLAKLKTAKVVDNDLVREIYDALDRNGDLTDTWRRAQHEVFSRVFGPAP</sequence>
<keyword evidence="2" id="KW-1185">Reference proteome</keyword>
<dbReference type="RefSeq" id="WP_313874678.1">
    <property type="nucleotide sequence ID" value="NZ_JAVBIK010000001.1"/>
</dbReference>
<reference evidence="1 2" key="1">
    <citation type="submission" date="2023-08" db="EMBL/GenBank/DDBJ databases">
        <title>Rhodoferax potami sp. nov. and Rhodoferax mekongensis sp. nov., isolated from the Mekong River in Thailand.</title>
        <authorList>
            <person name="Kitikhun S."/>
            <person name="Charoenyingcharoen P."/>
            <person name="Siriarchawattana P."/>
            <person name="Likhitrattanapisal S."/>
            <person name="Nilsakha T."/>
            <person name="Chanpet A."/>
            <person name="Rattanawaree P."/>
            <person name="Ingsriswang S."/>
        </authorList>
    </citation>
    <scope>NUCLEOTIDE SEQUENCE [LARGE SCALE GENOMIC DNA]</scope>
    <source>
        <strain evidence="1 2">TBRC 17660</strain>
    </source>
</reference>
<protein>
    <recommendedName>
        <fullName evidence="3">PIN domain-containing protein</fullName>
    </recommendedName>
</protein>
<dbReference type="InterPro" id="IPR029060">
    <property type="entry name" value="PIN-like_dom_sf"/>
</dbReference>
<comment type="caution">
    <text evidence="1">The sequence shown here is derived from an EMBL/GenBank/DDBJ whole genome shotgun (WGS) entry which is preliminary data.</text>
</comment>
<proteinExistence type="predicted"/>
<dbReference type="Proteomes" id="UP001321700">
    <property type="component" value="Unassembled WGS sequence"/>
</dbReference>
<name>A0ABU3KME2_9BURK</name>
<evidence type="ECO:0008006" key="3">
    <source>
        <dbReference type="Google" id="ProtNLM"/>
    </source>
</evidence>
<organism evidence="1 2">
    <name type="scientific">Rhodoferax potami</name>
    <dbReference type="NCBI Taxonomy" id="3068338"/>
    <lineage>
        <taxon>Bacteria</taxon>
        <taxon>Pseudomonadati</taxon>
        <taxon>Pseudomonadota</taxon>
        <taxon>Betaproteobacteria</taxon>
        <taxon>Burkholderiales</taxon>
        <taxon>Comamonadaceae</taxon>
        <taxon>Rhodoferax</taxon>
    </lineage>
</organism>
<dbReference type="EMBL" id="JAVBIK010000001">
    <property type="protein sequence ID" value="MDT7518964.1"/>
    <property type="molecule type" value="Genomic_DNA"/>
</dbReference>
<gene>
    <name evidence="1" type="ORF">RAE19_09615</name>
</gene>
<accession>A0ABU3KME2</accession>
<dbReference type="SUPFAM" id="SSF88723">
    <property type="entry name" value="PIN domain-like"/>
    <property type="match status" value="1"/>
</dbReference>
<evidence type="ECO:0000313" key="2">
    <source>
        <dbReference type="Proteomes" id="UP001321700"/>
    </source>
</evidence>